<dbReference type="GeneID" id="31085912"/>
<dbReference type="GO" id="GO:0045259">
    <property type="term" value="C:proton-transporting ATP synthase complex"/>
    <property type="evidence" value="ECO:0007669"/>
    <property type="project" value="UniProtKB-KW"/>
</dbReference>
<dbReference type="GO" id="GO:0031966">
    <property type="term" value="C:mitochondrial membrane"/>
    <property type="evidence" value="ECO:0007669"/>
    <property type="project" value="UniProtKB-SubCell"/>
</dbReference>
<dbReference type="CTD" id="4509"/>
<comment type="similarity">
    <text evidence="2 12">Belongs to the ATPase protein 8 family.</text>
</comment>
<keyword evidence="10 12" id="KW-0496">Mitochondrion</keyword>
<dbReference type="AlphaFoldDB" id="A0A1Q1MPS5"/>
<dbReference type="GO" id="GO:0015986">
    <property type="term" value="P:proton motive force-driven ATP synthesis"/>
    <property type="evidence" value="ECO:0007669"/>
    <property type="project" value="InterPro"/>
</dbReference>
<feature type="transmembrane region" description="Helical" evidence="13">
    <location>
        <begin position="6"/>
        <end position="26"/>
    </location>
</feature>
<keyword evidence="8 13" id="KW-1133">Transmembrane helix</keyword>
<dbReference type="EMBL" id="KX057733">
    <property type="protein sequence ID" value="AQM40086.1"/>
    <property type="molecule type" value="Genomic_DNA"/>
</dbReference>
<dbReference type="InterPro" id="IPR001421">
    <property type="entry name" value="ATP8_metazoa"/>
</dbReference>
<evidence type="ECO:0000256" key="5">
    <source>
        <dbReference type="ARBA" id="ARBA00022547"/>
    </source>
</evidence>
<keyword evidence="6 12" id="KW-0812">Transmembrane</keyword>
<geneLocation type="mitochondrion" evidence="14"/>
<keyword evidence="7 12" id="KW-0375">Hydrogen ion transport</keyword>
<keyword evidence="4 12" id="KW-0813">Transport</keyword>
<evidence type="ECO:0000256" key="7">
    <source>
        <dbReference type="ARBA" id="ARBA00022781"/>
    </source>
</evidence>
<evidence type="ECO:0000256" key="4">
    <source>
        <dbReference type="ARBA" id="ARBA00022448"/>
    </source>
</evidence>
<sequence>MPQMSPLWWFCLYMLVILLLILFCFLNYHNIEYDFETPPAAYIPLPLSLLWKW</sequence>
<evidence type="ECO:0000256" key="13">
    <source>
        <dbReference type="SAM" id="Phobius"/>
    </source>
</evidence>
<evidence type="ECO:0000256" key="1">
    <source>
        <dbReference type="ARBA" id="ARBA00004304"/>
    </source>
</evidence>
<evidence type="ECO:0000256" key="10">
    <source>
        <dbReference type="ARBA" id="ARBA00023128"/>
    </source>
</evidence>
<gene>
    <name evidence="14" type="primary">ATP8</name>
</gene>
<keyword evidence="5 12" id="KW-0138">CF(0)</keyword>
<keyword evidence="9 12" id="KW-0406">Ion transport</keyword>
<comment type="subunit">
    <text evidence="3">F-type ATPases have 2 components, CF(1) - the catalytic core - and CF(0) - the membrane proton channel.</text>
</comment>
<evidence type="ECO:0000256" key="11">
    <source>
        <dbReference type="ARBA" id="ARBA00023136"/>
    </source>
</evidence>
<evidence type="ECO:0000256" key="12">
    <source>
        <dbReference type="RuleBase" id="RU003661"/>
    </source>
</evidence>
<dbReference type="GO" id="GO:0015078">
    <property type="term" value="F:proton transmembrane transporter activity"/>
    <property type="evidence" value="ECO:0007669"/>
    <property type="project" value="InterPro"/>
</dbReference>
<evidence type="ECO:0000256" key="8">
    <source>
        <dbReference type="ARBA" id="ARBA00022989"/>
    </source>
</evidence>
<organism evidence="14">
    <name type="scientific">Holochlora fruhstorferi</name>
    <dbReference type="NCBI Taxonomy" id="1945530"/>
    <lineage>
        <taxon>Eukaryota</taxon>
        <taxon>Metazoa</taxon>
        <taxon>Ecdysozoa</taxon>
        <taxon>Arthropoda</taxon>
        <taxon>Hexapoda</taxon>
        <taxon>Insecta</taxon>
        <taxon>Pterygota</taxon>
        <taxon>Neoptera</taxon>
        <taxon>Polyneoptera</taxon>
        <taxon>Orthoptera</taxon>
        <taxon>Ensifera</taxon>
        <taxon>Tettigoniidea</taxon>
        <taxon>Tettigonioidea</taxon>
        <taxon>Tettigoniidae</taxon>
        <taxon>Phaneropterinae</taxon>
        <taxon>Holochlorini</taxon>
        <taxon>Holochlora</taxon>
    </lineage>
</organism>
<evidence type="ECO:0000256" key="3">
    <source>
        <dbReference type="ARBA" id="ARBA00011291"/>
    </source>
</evidence>
<proteinExistence type="inferred from homology"/>
<comment type="subcellular location">
    <subcellularLocation>
        <location evidence="1 12">Mitochondrion membrane</location>
        <topology evidence="1 12">Single-pass membrane protein</topology>
    </subcellularLocation>
</comment>
<evidence type="ECO:0000256" key="9">
    <source>
        <dbReference type="ARBA" id="ARBA00023065"/>
    </source>
</evidence>
<name>A0A1Q1MPS5_9ORTH</name>
<evidence type="ECO:0000313" key="14">
    <source>
        <dbReference type="EMBL" id="AQM40086.1"/>
    </source>
</evidence>
<dbReference type="RefSeq" id="YP_009349912.1">
    <property type="nucleotide sequence ID" value="NC_033993.1"/>
</dbReference>
<dbReference type="Pfam" id="PF00895">
    <property type="entry name" value="ATP-synt_8"/>
    <property type="match status" value="1"/>
</dbReference>
<keyword evidence="11 13" id="KW-0472">Membrane</keyword>
<reference evidence="14" key="1">
    <citation type="submission" date="2016-04" db="EMBL/GenBank/DDBJ databases">
        <title>Towards a higher-level phylogeny of ensiferan insects inferred from mitochondrial genome sequences.</title>
        <authorList>
            <person name="Zhou Z.J."/>
        </authorList>
    </citation>
    <scope>NUCLEOTIDE SEQUENCE</scope>
</reference>
<evidence type="ECO:0000256" key="6">
    <source>
        <dbReference type="ARBA" id="ARBA00022692"/>
    </source>
</evidence>
<accession>A0A1Q1MPS5</accession>
<evidence type="ECO:0000256" key="2">
    <source>
        <dbReference type="ARBA" id="ARBA00008892"/>
    </source>
</evidence>
<protein>
    <recommendedName>
        <fullName evidence="12">ATP synthase complex subunit 8</fullName>
    </recommendedName>
</protein>